<dbReference type="RefSeq" id="WP_377130433.1">
    <property type="nucleotide sequence ID" value="NZ_JBHUON010000036.1"/>
</dbReference>
<feature type="signal peptide" evidence="1">
    <location>
        <begin position="1"/>
        <end position="21"/>
    </location>
</feature>
<dbReference type="Pfam" id="PF13585">
    <property type="entry name" value="CHU_C"/>
    <property type="match status" value="1"/>
</dbReference>
<name>A0ABW5XV03_9SPHI</name>
<gene>
    <name evidence="2" type="ORF">ACFSYC_18980</name>
</gene>
<dbReference type="Proteomes" id="UP001597601">
    <property type="component" value="Unassembled WGS sequence"/>
</dbReference>
<reference evidence="3" key="1">
    <citation type="journal article" date="2019" name="Int. J. Syst. Evol. Microbiol.">
        <title>The Global Catalogue of Microorganisms (GCM) 10K type strain sequencing project: providing services to taxonomists for standard genome sequencing and annotation.</title>
        <authorList>
            <consortium name="The Broad Institute Genomics Platform"/>
            <consortium name="The Broad Institute Genome Sequencing Center for Infectious Disease"/>
            <person name="Wu L."/>
            <person name="Ma J."/>
        </authorList>
    </citation>
    <scope>NUCLEOTIDE SEQUENCE [LARGE SCALE GENOMIC DNA]</scope>
    <source>
        <strain evidence="3">KCTC 52232</strain>
    </source>
</reference>
<comment type="caution">
    <text evidence="2">The sequence shown here is derived from an EMBL/GenBank/DDBJ whole genome shotgun (WGS) entry which is preliminary data.</text>
</comment>
<organism evidence="2 3">
    <name type="scientific">Mucilaginibacter antarcticus</name>
    <dbReference type="NCBI Taxonomy" id="1855725"/>
    <lineage>
        <taxon>Bacteria</taxon>
        <taxon>Pseudomonadati</taxon>
        <taxon>Bacteroidota</taxon>
        <taxon>Sphingobacteriia</taxon>
        <taxon>Sphingobacteriales</taxon>
        <taxon>Sphingobacteriaceae</taxon>
        <taxon>Mucilaginibacter</taxon>
    </lineage>
</organism>
<protein>
    <submittedName>
        <fullName evidence="2">Gliding motility-associated C-terminal domain-containing protein</fullName>
    </submittedName>
</protein>
<feature type="chain" id="PRO_5047306127" evidence="1">
    <location>
        <begin position="22"/>
        <end position="589"/>
    </location>
</feature>
<accession>A0ABW5XV03</accession>
<evidence type="ECO:0000256" key="1">
    <source>
        <dbReference type="SAM" id="SignalP"/>
    </source>
</evidence>
<dbReference type="EMBL" id="JBHUON010000036">
    <property type="protein sequence ID" value="MFD2866788.1"/>
    <property type="molecule type" value="Genomic_DNA"/>
</dbReference>
<evidence type="ECO:0000313" key="3">
    <source>
        <dbReference type="Proteomes" id="UP001597601"/>
    </source>
</evidence>
<dbReference type="NCBIfam" id="TIGR04131">
    <property type="entry name" value="Bac_Flav_CTERM"/>
    <property type="match status" value="1"/>
</dbReference>
<dbReference type="InterPro" id="IPR026341">
    <property type="entry name" value="T9SS_type_B"/>
</dbReference>
<keyword evidence="1" id="KW-0732">Signal</keyword>
<proteinExistence type="predicted"/>
<keyword evidence="3" id="KW-1185">Reference proteome</keyword>
<sequence>MNKILTLIIVFNFCLSVNLVAQTNQTVRNGAVTNAVNFPGGCSYTWTNDNPAVGLPSGGIGDIPAFTAVNTGSTPITATIKATPLPGSCSPITFTITVNPAPSLTISPISGDIFACSGSASSTAQQFEISGTYLTGDISVSAPNRFAVGTTLDGGFSSVLHFTPVNGTLGVTTVYVRGIPSNTIISGNIAITSPGTSTKYVSVSAFTDVTPKANALPNLKFKAGDRVGDIAFLGTADKYRWTNSTPGIGLVADGIGTQISSFTATNNTDLPVVATITVIPVNNSTCEGLPIYFTITVENDPALTVSTISGDITGCLGVASGNPQQFVISGRHLKDDVIVTAPAGFEVSTTTERGFRKEVKLLRLNGVLASTTVYIRSADNAALGANNGTVTITSLDAPDETLLVSSFVNATPVVNAVANQQVKAKALVNPITFKGTADRYTWTNSTPSIGLAASGIGDIAAFEAINVTGEPVTAVINVVPVNTAGCNGAIMSFSIVVEPTEKLAVILPNTFTPNGDGINDTWVIENLNQYPKAVVKVFNRLGSVVFYSQGYPQPWNGRSGSTNLPVGSYYYLIDTKEEKVFSGYLSIIR</sequence>
<evidence type="ECO:0000313" key="2">
    <source>
        <dbReference type="EMBL" id="MFD2866788.1"/>
    </source>
</evidence>